<dbReference type="CDD" id="cd00637">
    <property type="entry name" value="7tm_classA_rhodopsin-like"/>
    <property type="match status" value="1"/>
</dbReference>
<dbReference type="SUPFAM" id="SSF81321">
    <property type="entry name" value="Family A G protein-coupled receptor-like"/>
    <property type="match status" value="1"/>
</dbReference>
<dbReference type="InterPro" id="IPR000276">
    <property type="entry name" value="GPCR_Rhodpsn"/>
</dbReference>
<dbReference type="Pfam" id="PF00001">
    <property type="entry name" value="7tm_1"/>
    <property type="match status" value="1"/>
</dbReference>
<evidence type="ECO:0000256" key="3">
    <source>
        <dbReference type="ARBA" id="ARBA00022692"/>
    </source>
</evidence>
<name>A0AAD9NCX5_9ANNE</name>
<evidence type="ECO:0000256" key="6">
    <source>
        <dbReference type="SAM" id="Phobius"/>
    </source>
</evidence>
<feature type="transmembrane region" description="Helical" evidence="6">
    <location>
        <begin position="129"/>
        <end position="154"/>
    </location>
</feature>
<evidence type="ECO:0000256" key="4">
    <source>
        <dbReference type="ARBA" id="ARBA00022989"/>
    </source>
</evidence>
<evidence type="ECO:0000256" key="1">
    <source>
        <dbReference type="ARBA" id="ARBA00004651"/>
    </source>
</evidence>
<comment type="subcellular location">
    <subcellularLocation>
        <location evidence="1">Cell membrane</location>
        <topology evidence="1">Multi-pass membrane protein</topology>
    </subcellularLocation>
</comment>
<evidence type="ECO:0000313" key="9">
    <source>
        <dbReference type="Proteomes" id="UP001208570"/>
    </source>
</evidence>
<dbReference type="AlphaFoldDB" id="A0AAD9NCX5"/>
<keyword evidence="4 6" id="KW-1133">Transmembrane helix</keyword>
<feature type="domain" description="G-protein coupled receptors family 1 profile" evidence="7">
    <location>
        <begin position="1"/>
        <end position="243"/>
    </location>
</feature>
<evidence type="ECO:0000313" key="8">
    <source>
        <dbReference type="EMBL" id="KAK2163616.1"/>
    </source>
</evidence>
<evidence type="ECO:0000256" key="2">
    <source>
        <dbReference type="ARBA" id="ARBA00022475"/>
    </source>
</evidence>
<feature type="transmembrane region" description="Helical" evidence="6">
    <location>
        <begin position="188"/>
        <end position="212"/>
    </location>
</feature>
<evidence type="ECO:0000256" key="5">
    <source>
        <dbReference type="ARBA" id="ARBA00023136"/>
    </source>
</evidence>
<feature type="transmembrane region" description="Helical" evidence="6">
    <location>
        <begin position="224"/>
        <end position="245"/>
    </location>
</feature>
<dbReference type="PRINTS" id="PR00237">
    <property type="entry name" value="GPCRRHODOPSN"/>
</dbReference>
<keyword evidence="9" id="KW-1185">Reference proteome</keyword>
<feature type="transmembrane region" description="Helical" evidence="6">
    <location>
        <begin position="44"/>
        <end position="65"/>
    </location>
</feature>
<dbReference type="Proteomes" id="UP001208570">
    <property type="component" value="Unassembled WGS sequence"/>
</dbReference>
<dbReference type="InterPro" id="IPR017452">
    <property type="entry name" value="GPCR_Rhodpsn_7TM"/>
</dbReference>
<keyword evidence="2" id="KW-1003">Cell membrane</keyword>
<gene>
    <name evidence="8" type="ORF">LSH36_76g01003</name>
</gene>
<evidence type="ECO:0000259" key="7">
    <source>
        <dbReference type="PROSITE" id="PS50262"/>
    </source>
</evidence>
<comment type="caution">
    <text evidence="8">The sequence shown here is derived from an EMBL/GenBank/DDBJ whole genome shotgun (WGS) entry which is preliminary data.</text>
</comment>
<dbReference type="PROSITE" id="PS50262">
    <property type="entry name" value="G_PROTEIN_RECEP_F1_2"/>
    <property type="match status" value="1"/>
</dbReference>
<dbReference type="Gene3D" id="1.20.1070.10">
    <property type="entry name" value="Rhodopsin 7-helix transmembrane proteins"/>
    <property type="match status" value="1"/>
</dbReference>
<sequence>MKTMTNYYIFQMAIADCGLGLMLPFHIATYFLKDVLRDPYVCTLRFVSLLMMSSASVLLTTSLTLDRYIAIFRPLLYDNEMTRARVTLVTTLTWLLAFVVSFLIPMFWHNPEYGACTGCIFTRLVNIKYFRYMMIPAAFGALLIQVVLYLRIFVVAIQQQTRISEEWRDDNNHLNRSMRKQLKVVKTAFFICLSAFGLWVPYFIVLAIQVFYPGMLYNDRIKMIRGIATLMALANAALNPVIYTLRMAPFRREIRELLHLQNNKVEHFTLE</sequence>
<feature type="transmembrane region" description="Helical" evidence="6">
    <location>
        <begin position="7"/>
        <end position="32"/>
    </location>
</feature>
<keyword evidence="3 6" id="KW-0812">Transmembrane</keyword>
<accession>A0AAD9NCX5</accession>
<reference evidence="8" key="1">
    <citation type="journal article" date="2023" name="Mol. Biol. Evol.">
        <title>Third-Generation Sequencing Reveals the Adaptive Role of the Epigenome in Three Deep-Sea Polychaetes.</title>
        <authorList>
            <person name="Perez M."/>
            <person name="Aroh O."/>
            <person name="Sun Y."/>
            <person name="Lan Y."/>
            <person name="Juniper S.K."/>
            <person name="Young C.R."/>
            <person name="Angers B."/>
            <person name="Qian P.Y."/>
        </authorList>
    </citation>
    <scope>NUCLEOTIDE SEQUENCE</scope>
    <source>
        <strain evidence="8">P08H-3</strain>
    </source>
</reference>
<dbReference type="GO" id="GO:0004930">
    <property type="term" value="F:G protein-coupled receptor activity"/>
    <property type="evidence" value="ECO:0007669"/>
    <property type="project" value="InterPro"/>
</dbReference>
<protein>
    <recommendedName>
        <fullName evidence="7">G-protein coupled receptors family 1 profile domain-containing protein</fullName>
    </recommendedName>
</protein>
<dbReference type="PANTHER" id="PTHR22750">
    <property type="entry name" value="G-PROTEIN COUPLED RECEPTOR"/>
    <property type="match status" value="1"/>
</dbReference>
<keyword evidence="5 6" id="KW-0472">Membrane</keyword>
<dbReference type="EMBL" id="JAODUP010000076">
    <property type="protein sequence ID" value="KAK2163616.1"/>
    <property type="molecule type" value="Genomic_DNA"/>
</dbReference>
<proteinExistence type="predicted"/>
<organism evidence="8 9">
    <name type="scientific">Paralvinella palmiformis</name>
    <dbReference type="NCBI Taxonomy" id="53620"/>
    <lineage>
        <taxon>Eukaryota</taxon>
        <taxon>Metazoa</taxon>
        <taxon>Spiralia</taxon>
        <taxon>Lophotrochozoa</taxon>
        <taxon>Annelida</taxon>
        <taxon>Polychaeta</taxon>
        <taxon>Sedentaria</taxon>
        <taxon>Canalipalpata</taxon>
        <taxon>Terebellida</taxon>
        <taxon>Terebelliformia</taxon>
        <taxon>Alvinellidae</taxon>
        <taxon>Paralvinella</taxon>
    </lineage>
</organism>
<dbReference type="GO" id="GO:0005886">
    <property type="term" value="C:plasma membrane"/>
    <property type="evidence" value="ECO:0007669"/>
    <property type="project" value="UniProtKB-SubCell"/>
</dbReference>
<feature type="transmembrane region" description="Helical" evidence="6">
    <location>
        <begin position="86"/>
        <end position="109"/>
    </location>
</feature>